<dbReference type="Proteomes" id="UP000800038">
    <property type="component" value="Unassembled WGS sequence"/>
</dbReference>
<sequence>MGLFSIFKSSTPGPLYEHRSGEHTYYSPSPHPDPNYRPPKVPQPFEISGHGGLPMGSQRESHILGAGSSRNSGGGDPAGLDGIFPGQVGGGSGSSVHGPPSWHGPPSMHGLPSGYAPPS</sequence>
<keyword evidence="3" id="KW-1185">Reference proteome</keyword>
<organism evidence="2 3">
    <name type="scientific">Clathrospora elynae</name>
    <dbReference type="NCBI Taxonomy" id="706981"/>
    <lineage>
        <taxon>Eukaryota</taxon>
        <taxon>Fungi</taxon>
        <taxon>Dikarya</taxon>
        <taxon>Ascomycota</taxon>
        <taxon>Pezizomycotina</taxon>
        <taxon>Dothideomycetes</taxon>
        <taxon>Pleosporomycetidae</taxon>
        <taxon>Pleosporales</taxon>
        <taxon>Diademaceae</taxon>
        <taxon>Clathrospora</taxon>
    </lineage>
</organism>
<dbReference type="AlphaFoldDB" id="A0A6A5S5R4"/>
<evidence type="ECO:0000313" key="2">
    <source>
        <dbReference type="EMBL" id="KAF1934728.1"/>
    </source>
</evidence>
<gene>
    <name evidence="2" type="ORF">EJ02DRAFT_471690</name>
</gene>
<accession>A0A6A5S5R4</accession>
<protein>
    <submittedName>
        <fullName evidence="2">Uncharacterized protein</fullName>
    </submittedName>
</protein>
<proteinExistence type="predicted"/>
<reference evidence="2" key="1">
    <citation type="journal article" date="2020" name="Stud. Mycol.">
        <title>101 Dothideomycetes genomes: a test case for predicting lifestyles and emergence of pathogens.</title>
        <authorList>
            <person name="Haridas S."/>
            <person name="Albert R."/>
            <person name="Binder M."/>
            <person name="Bloem J."/>
            <person name="Labutti K."/>
            <person name="Salamov A."/>
            <person name="Andreopoulos B."/>
            <person name="Baker S."/>
            <person name="Barry K."/>
            <person name="Bills G."/>
            <person name="Bluhm B."/>
            <person name="Cannon C."/>
            <person name="Castanera R."/>
            <person name="Culley D."/>
            <person name="Daum C."/>
            <person name="Ezra D."/>
            <person name="Gonzalez J."/>
            <person name="Henrissat B."/>
            <person name="Kuo A."/>
            <person name="Liang C."/>
            <person name="Lipzen A."/>
            <person name="Lutzoni F."/>
            <person name="Magnuson J."/>
            <person name="Mondo S."/>
            <person name="Nolan M."/>
            <person name="Ohm R."/>
            <person name="Pangilinan J."/>
            <person name="Park H.-J."/>
            <person name="Ramirez L."/>
            <person name="Alfaro M."/>
            <person name="Sun H."/>
            <person name="Tritt A."/>
            <person name="Yoshinaga Y."/>
            <person name="Zwiers L.-H."/>
            <person name="Turgeon B."/>
            <person name="Goodwin S."/>
            <person name="Spatafora J."/>
            <person name="Crous P."/>
            <person name="Grigoriev I."/>
        </authorList>
    </citation>
    <scope>NUCLEOTIDE SEQUENCE</scope>
    <source>
        <strain evidence="2">CBS 161.51</strain>
    </source>
</reference>
<evidence type="ECO:0000256" key="1">
    <source>
        <dbReference type="SAM" id="MobiDB-lite"/>
    </source>
</evidence>
<evidence type="ECO:0000313" key="3">
    <source>
        <dbReference type="Proteomes" id="UP000800038"/>
    </source>
</evidence>
<feature type="compositionally biased region" description="Pro residues" evidence="1">
    <location>
        <begin position="29"/>
        <end position="42"/>
    </location>
</feature>
<name>A0A6A5S5R4_9PLEO</name>
<feature type="region of interest" description="Disordered" evidence="1">
    <location>
        <begin position="1"/>
        <end position="119"/>
    </location>
</feature>
<dbReference type="EMBL" id="ML976390">
    <property type="protein sequence ID" value="KAF1934728.1"/>
    <property type="molecule type" value="Genomic_DNA"/>
</dbReference>
<feature type="compositionally biased region" description="Low complexity" evidence="1">
    <location>
        <begin position="94"/>
        <end position="110"/>
    </location>
</feature>